<evidence type="ECO:0000313" key="3">
    <source>
        <dbReference type="EMBL" id="SNS41330.1"/>
    </source>
</evidence>
<dbReference type="InterPro" id="IPR011659">
    <property type="entry name" value="WD40"/>
</dbReference>
<sequence length="494" mass="56356">MAQKSNSVYASIFVIMTILTVLFLGRCSATNEKTDKEENSDMTTVLPPIKMVLPDDSYLFLPLEDIGFQLVFTEEVDPDVVESAVSFEPELDFTVQNTKGQYVKEVHLRLQEKLQSQTKYTLRIKDVENEVTGKSETIQLTYHTEFQGDKQIADLQWSHDGKEILYLVRSERSDTAELWKVSVKDGNEQLVATEVAWPGRASWSPDDSTILYTKMIALPDKNYSIPEVRSVKKRGREENIIVSAEDLKEITYDDYPVNVYSWWSPDGKKIALQLDMAGEDAHSDLPRFMATVDSDGKDLQKIEGEIFVGWQKANKLMALKTHKSYNHSRSYRYDLFLVQVNEKELIQLLLGEGQISNLDRFSQSSDLEILATSHWKSLNVVNSFKMEGTEIFLYNIEQNFRVPISMDSGYQKHPDVDISGERVAFTSNKEGSWDIYLWENGTITQITTGPAHELYPAWSPKGDKLAFISTRSGKEEIWLLELSSGNLEHLIGLE</sequence>
<keyword evidence="2" id="KW-0472">Membrane</keyword>
<evidence type="ECO:0000256" key="2">
    <source>
        <dbReference type="SAM" id="Phobius"/>
    </source>
</evidence>
<keyword evidence="2" id="KW-0812">Transmembrane</keyword>
<dbReference type="EMBL" id="FZOJ01000009">
    <property type="protein sequence ID" value="SNS41330.1"/>
    <property type="molecule type" value="Genomic_DNA"/>
</dbReference>
<dbReference type="PANTHER" id="PTHR36842">
    <property type="entry name" value="PROTEIN TOLB HOMOLOG"/>
    <property type="match status" value="1"/>
</dbReference>
<dbReference type="InterPro" id="IPR011042">
    <property type="entry name" value="6-blade_b-propeller_TolB-like"/>
</dbReference>
<evidence type="ECO:0000313" key="4">
    <source>
        <dbReference type="Proteomes" id="UP000198304"/>
    </source>
</evidence>
<evidence type="ECO:0000256" key="1">
    <source>
        <dbReference type="ARBA" id="ARBA00009820"/>
    </source>
</evidence>
<dbReference type="SUPFAM" id="SSF69304">
    <property type="entry name" value="Tricorn protease N-terminal domain"/>
    <property type="match status" value="1"/>
</dbReference>
<proteinExistence type="inferred from homology"/>
<dbReference type="Pfam" id="PF07676">
    <property type="entry name" value="PD40"/>
    <property type="match status" value="2"/>
</dbReference>
<dbReference type="RefSeq" id="WP_207652545.1">
    <property type="nucleotide sequence ID" value="NZ_FZOJ01000009.1"/>
</dbReference>
<dbReference type="Gene3D" id="2.120.10.30">
    <property type="entry name" value="TolB, C-terminal domain"/>
    <property type="match status" value="2"/>
</dbReference>
<gene>
    <name evidence="3" type="ORF">SAMN05446037_1009138</name>
</gene>
<dbReference type="AlphaFoldDB" id="A0A239E9A2"/>
<reference evidence="3 4" key="1">
    <citation type="submission" date="2017-06" db="EMBL/GenBank/DDBJ databases">
        <authorList>
            <person name="Kim H.J."/>
            <person name="Triplett B.A."/>
        </authorList>
    </citation>
    <scope>NUCLEOTIDE SEQUENCE [LARGE SCALE GENOMIC DNA]</scope>
    <source>
        <strain evidence="3 4">SCA</strain>
    </source>
</reference>
<keyword evidence="4" id="KW-1185">Reference proteome</keyword>
<keyword evidence="2" id="KW-1133">Transmembrane helix</keyword>
<dbReference type="PANTHER" id="PTHR36842:SF1">
    <property type="entry name" value="PROTEIN TOLB"/>
    <property type="match status" value="1"/>
</dbReference>
<protein>
    <submittedName>
        <fullName evidence="3">Component of the Tol biopolymer transport system</fullName>
    </submittedName>
</protein>
<organism evidence="3 4">
    <name type="scientific">Anaerovirgula multivorans</name>
    <dbReference type="NCBI Taxonomy" id="312168"/>
    <lineage>
        <taxon>Bacteria</taxon>
        <taxon>Bacillati</taxon>
        <taxon>Bacillota</taxon>
        <taxon>Clostridia</taxon>
        <taxon>Peptostreptococcales</taxon>
        <taxon>Natronincolaceae</taxon>
        <taxon>Anaerovirgula</taxon>
    </lineage>
</organism>
<feature type="transmembrane region" description="Helical" evidence="2">
    <location>
        <begin position="7"/>
        <end position="25"/>
    </location>
</feature>
<accession>A0A239E9A2</accession>
<dbReference type="Proteomes" id="UP000198304">
    <property type="component" value="Unassembled WGS sequence"/>
</dbReference>
<name>A0A239E9A2_9FIRM</name>
<comment type="similarity">
    <text evidence="1">Belongs to the TolB family.</text>
</comment>